<dbReference type="Gene3D" id="3.30.565.10">
    <property type="entry name" value="Histidine kinase-like ATPase, C-terminal domain"/>
    <property type="match status" value="1"/>
</dbReference>
<organism evidence="1">
    <name type="scientific">Hokovirus HKV1</name>
    <dbReference type="NCBI Taxonomy" id="1977638"/>
    <lineage>
        <taxon>Viruses</taxon>
        <taxon>Varidnaviria</taxon>
        <taxon>Bamfordvirae</taxon>
        <taxon>Nucleocytoviricota</taxon>
        <taxon>Megaviricetes</taxon>
        <taxon>Imitervirales</taxon>
        <taxon>Mimiviridae</taxon>
        <taxon>Klosneuvirinae</taxon>
        <taxon>Hokovirus</taxon>
    </lineage>
</organism>
<proteinExistence type="predicted"/>
<protein>
    <submittedName>
        <fullName evidence="1">Uncharacterized protein</fullName>
    </submittedName>
</protein>
<dbReference type="SUPFAM" id="SSF55874">
    <property type="entry name" value="ATPase domain of HSP90 chaperone/DNA topoisomerase II/histidine kinase"/>
    <property type="match status" value="1"/>
</dbReference>
<reference evidence="1" key="1">
    <citation type="journal article" date="2017" name="Science">
        <title>Giant viruses with an expanded complement of translation system components.</title>
        <authorList>
            <person name="Schulz F."/>
            <person name="Yutin N."/>
            <person name="Ivanova N.N."/>
            <person name="Ortega D.R."/>
            <person name="Lee T.K."/>
            <person name="Vierheilig J."/>
            <person name="Daims H."/>
            <person name="Horn M."/>
            <person name="Wagner M."/>
            <person name="Jensen G.J."/>
            <person name="Kyrpides N.C."/>
            <person name="Koonin E.V."/>
            <person name="Woyke T."/>
        </authorList>
    </citation>
    <scope>NUCLEOTIDE SEQUENCE</scope>
    <source>
        <strain evidence="1">HKV1</strain>
    </source>
</reference>
<accession>A0A1V0SGC9</accession>
<dbReference type="EMBL" id="KY684105">
    <property type="protein sequence ID" value="ARF10775.1"/>
    <property type="molecule type" value="Genomic_DNA"/>
</dbReference>
<evidence type="ECO:0000313" key="1">
    <source>
        <dbReference type="EMBL" id="ARF10775.1"/>
    </source>
</evidence>
<dbReference type="InterPro" id="IPR036890">
    <property type="entry name" value="HATPase_C_sf"/>
</dbReference>
<sequence>MQDLSFISLSERMYKYTRSFSIKSVEDALVELITNSIDAYKKHNRTDRKIFIDMYDGNTLKVRDYACGLFAEEMSKCFLQVGNYTNVEGSRGFFSRGAKDISAIGDITFNSIKNNAYSQIFLNKNAYGNIIISDIPVTDTIRKNIEIPDPYNGLVVTINIMPNFQNNDPENLARSLSKLCTLRDIMADPDNEIIFSYYDKINLVYKNRLSYEYPLDTMLLNLEYKVPGYEDTIAKFVVYKTEEPIMQPVKESELEFGFLIKDSTTIYECNTIDSRFRWNPYMPYLRGYLYCENISKMLMDYDNNGSSVKNPFPIIDPTRVTGVNNNHPFIQGLFAIPKTRVDLILRELNKSISNKAISLDEVNQLFKDITDYALNVIPQANVQVSHTVNYDKKLAKAIEDDRMNFVIAEQNAQLNSEYNITQAETNNYIEEKIKLYVEQSGIDIHDYGYIVTDETIIAVPSNIINDTTAMVDQLDKLGPNEISILEKKPYIYKLDHDNNLIQLYIFAKGQLDYITNPESEYVLSQAKKFNLHFINDININKRYIIDYCDGICIKININDEGVKKYLISDNTNVMETDVMATINNTGELIFFKELMTSALSDIIIENDINTNKIQLTTGDNYNNMRKIIDCKNSITSQIQTPLDQIFQKYIDSSVQQKQSSVNSLLDSMSAIVRANIDMNSLVGANLKSIRMQLVEVLNKVIT</sequence>
<name>A0A1V0SGC9_9VIRU</name>
<gene>
    <name evidence="1" type="ORF">Hokovirus_3_48</name>
</gene>